<proteinExistence type="inferred from homology"/>
<feature type="transmembrane region" description="Helical" evidence="6">
    <location>
        <begin position="109"/>
        <end position="132"/>
    </location>
</feature>
<dbReference type="RefSeq" id="WP_237346780.1">
    <property type="nucleotide sequence ID" value="NZ_JABWGX010000023.1"/>
</dbReference>
<feature type="domain" description="GtrA/DPMS transmembrane" evidence="7">
    <location>
        <begin position="21"/>
        <end position="134"/>
    </location>
</feature>
<comment type="similarity">
    <text evidence="2">Belongs to the GtrA family.</text>
</comment>
<dbReference type="Proteomes" id="UP001241747">
    <property type="component" value="Unassembled WGS sequence"/>
</dbReference>
<evidence type="ECO:0000259" key="7">
    <source>
        <dbReference type="Pfam" id="PF04138"/>
    </source>
</evidence>
<gene>
    <name evidence="8" type="ORF">QOZ94_001598</name>
</gene>
<comment type="subcellular location">
    <subcellularLocation>
        <location evidence="1">Membrane</location>
        <topology evidence="1">Multi-pass membrane protein</topology>
    </subcellularLocation>
</comment>
<keyword evidence="9" id="KW-1185">Reference proteome</keyword>
<reference evidence="8 9" key="1">
    <citation type="submission" date="2023-07" db="EMBL/GenBank/DDBJ databases">
        <title>Genomic Encyclopedia of Type Strains, Phase IV (KMG-IV): sequencing the most valuable type-strain genomes for metagenomic binning, comparative biology and taxonomic classification.</title>
        <authorList>
            <person name="Goeker M."/>
        </authorList>
    </citation>
    <scope>NUCLEOTIDE SEQUENCE [LARGE SCALE GENOMIC DNA]</scope>
    <source>
        <strain evidence="8 9">DSM 3770</strain>
    </source>
</reference>
<evidence type="ECO:0000256" key="1">
    <source>
        <dbReference type="ARBA" id="ARBA00004141"/>
    </source>
</evidence>
<dbReference type="EMBL" id="JAUSVY010000003">
    <property type="protein sequence ID" value="MDQ0504816.1"/>
    <property type="molecule type" value="Genomic_DNA"/>
</dbReference>
<evidence type="ECO:0000256" key="5">
    <source>
        <dbReference type="ARBA" id="ARBA00023136"/>
    </source>
</evidence>
<dbReference type="Pfam" id="PF04138">
    <property type="entry name" value="GtrA_DPMS_TM"/>
    <property type="match status" value="1"/>
</dbReference>
<accession>A0ABU0LCE8</accession>
<keyword evidence="4 6" id="KW-1133">Transmembrane helix</keyword>
<dbReference type="PANTHER" id="PTHR38459:SF1">
    <property type="entry name" value="PROPHAGE BACTOPRENOL-LINKED GLUCOSE TRANSLOCASE HOMOLOG"/>
    <property type="match status" value="1"/>
</dbReference>
<evidence type="ECO:0000313" key="9">
    <source>
        <dbReference type="Proteomes" id="UP001241747"/>
    </source>
</evidence>
<dbReference type="InterPro" id="IPR007267">
    <property type="entry name" value="GtrA_DPMS_TM"/>
</dbReference>
<comment type="caution">
    <text evidence="8">The sequence shown here is derived from an EMBL/GenBank/DDBJ whole genome shotgun (WGS) entry which is preliminary data.</text>
</comment>
<evidence type="ECO:0000256" key="3">
    <source>
        <dbReference type="ARBA" id="ARBA00022692"/>
    </source>
</evidence>
<name>A0ABU0LCE8_XANAG</name>
<keyword evidence="3 6" id="KW-0812">Transmembrane</keyword>
<feature type="transmembrane region" description="Helical" evidence="6">
    <location>
        <begin position="20"/>
        <end position="40"/>
    </location>
</feature>
<sequence length="142" mass="15239">MTKIRKAVLRYRPLVLQIGAFAWVGLVATGAHFATLALVVEQDMAGPVAGSVMGSVVGAIVSYTLNRLFTFDSTRSHAGAVPRFAVVALGAFALNALIMEVLVHGLDVYYLAAQVVATGITLVWTFTGYRVWAFADRSLHRA</sequence>
<dbReference type="PANTHER" id="PTHR38459">
    <property type="entry name" value="PROPHAGE BACTOPRENOL-LINKED GLUCOSE TRANSLOCASE HOMOLOG"/>
    <property type="match status" value="1"/>
</dbReference>
<feature type="transmembrane region" description="Helical" evidence="6">
    <location>
        <begin position="46"/>
        <end position="69"/>
    </location>
</feature>
<dbReference type="InterPro" id="IPR051401">
    <property type="entry name" value="GtrA_CellWall_Glycosyl"/>
</dbReference>
<protein>
    <submittedName>
        <fullName evidence="8">Flippase GtrA</fullName>
    </submittedName>
</protein>
<organism evidence="8 9">
    <name type="scientific">Xanthobacter agilis</name>
    <dbReference type="NCBI Taxonomy" id="47492"/>
    <lineage>
        <taxon>Bacteria</taxon>
        <taxon>Pseudomonadati</taxon>
        <taxon>Pseudomonadota</taxon>
        <taxon>Alphaproteobacteria</taxon>
        <taxon>Hyphomicrobiales</taxon>
        <taxon>Xanthobacteraceae</taxon>
        <taxon>Xanthobacter</taxon>
    </lineage>
</organism>
<evidence type="ECO:0000256" key="4">
    <source>
        <dbReference type="ARBA" id="ARBA00022989"/>
    </source>
</evidence>
<feature type="transmembrane region" description="Helical" evidence="6">
    <location>
        <begin position="81"/>
        <end position="103"/>
    </location>
</feature>
<evidence type="ECO:0000256" key="6">
    <source>
        <dbReference type="SAM" id="Phobius"/>
    </source>
</evidence>
<evidence type="ECO:0000256" key="2">
    <source>
        <dbReference type="ARBA" id="ARBA00009399"/>
    </source>
</evidence>
<keyword evidence="5 6" id="KW-0472">Membrane</keyword>
<evidence type="ECO:0000313" key="8">
    <source>
        <dbReference type="EMBL" id="MDQ0504816.1"/>
    </source>
</evidence>